<dbReference type="InterPro" id="IPR001492">
    <property type="entry name" value="Flagellin"/>
</dbReference>
<dbReference type="InterPro" id="IPR001029">
    <property type="entry name" value="Flagellin_N"/>
</dbReference>
<keyword evidence="6" id="KW-0282">Flagellum</keyword>
<feature type="domain" description="Flagellin N-terminal" evidence="5">
    <location>
        <begin position="3"/>
        <end position="139"/>
    </location>
</feature>
<dbReference type="Pfam" id="PF00669">
    <property type="entry name" value="Flagellin_N"/>
    <property type="match status" value="1"/>
</dbReference>
<dbReference type="GO" id="GO:0071973">
    <property type="term" value="P:bacterial-type flagellum-dependent cell motility"/>
    <property type="evidence" value="ECO:0007669"/>
    <property type="project" value="InterPro"/>
</dbReference>
<accession>A0A1E7X5J7</accession>
<evidence type="ECO:0000313" key="6">
    <source>
        <dbReference type="EMBL" id="OFA08031.1"/>
    </source>
</evidence>
<evidence type="ECO:0000256" key="1">
    <source>
        <dbReference type="ARBA" id="ARBA00004365"/>
    </source>
</evidence>
<gene>
    <name evidence="6" type="primary">flgL_1</name>
    <name evidence="6" type="ORF">DUPY_09370</name>
</gene>
<dbReference type="GO" id="GO:0005198">
    <property type="term" value="F:structural molecule activity"/>
    <property type="evidence" value="ECO:0007669"/>
    <property type="project" value="InterPro"/>
</dbReference>
<proteinExistence type="inferred from homology"/>
<evidence type="ECO:0000259" key="5">
    <source>
        <dbReference type="Pfam" id="PF00669"/>
    </source>
</evidence>
<dbReference type="EMBL" id="LROM01000052">
    <property type="protein sequence ID" value="OFA08031.1"/>
    <property type="molecule type" value="Genomic_DNA"/>
</dbReference>
<sequence length="300" mass="32338">MRIATSQYQATMLRGLEENQSWVSRINEQMASGNRIMLPSDDPVGAVQISRMTREQALIGQYRDNIAAVRIRMSSNESYLSSMTGEITQVNDLMVRSADGSNTPADLNAMVTSLTSLRDSLLYTANQKDAEGRYVFAGTTVQTAPIKLNTVTGQYEYLGNEKKQVTVVGNGITQNTNVDIKGLEDFLNKLSATITVLANPNVQPNSTLVRDTVAATMGSATSTLELVSGKIAQLGGAQNILNTLYDNHTNVGLSNDNALLSLSKLDYAKAATDLAGYSLAVEASYKAYTKVSGLSLFNIL</sequence>
<name>A0A1E7X5J7_9BURK</name>
<comment type="similarity">
    <text evidence="3">Belongs to the bacterial flagellin family.</text>
</comment>
<dbReference type="OrthoDB" id="9768249at2"/>
<dbReference type="Gene3D" id="1.20.1330.10">
    <property type="entry name" value="f41 fragment of flagellin, N-terminal domain"/>
    <property type="match status" value="1"/>
</dbReference>
<evidence type="ECO:0000256" key="2">
    <source>
        <dbReference type="ARBA" id="ARBA00004613"/>
    </source>
</evidence>
<dbReference type="PATRIC" id="fig|762836.4.peg.987"/>
<dbReference type="SUPFAM" id="SSF64518">
    <property type="entry name" value="Phase 1 flagellin"/>
    <property type="match status" value="1"/>
</dbReference>
<dbReference type="Proteomes" id="UP000175989">
    <property type="component" value="Unassembled WGS sequence"/>
</dbReference>
<dbReference type="NCBIfam" id="TIGR02550">
    <property type="entry name" value="flagell_flgL"/>
    <property type="match status" value="1"/>
</dbReference>
<dbReference type="PANTHER" id="PTHR42792:SF1">
    <property type="entry name" value="FLAGELLAR HOOK-ASSOCIATED PROTEIN 3"/>
    <property type="match status" value="1"/>
</dbReference>
<dbReference type="PANTHER" id="PTHR42792">
    <property type="entry name" value="FLAGELLIN"/>
    <property type="match status" value="1"/>
</dbReference>
<comment type="caution">
    <text evidence="6">The sequence shown here is derived from an EMBL/GenBank/DDBJ whole genome shotgun (WGS) entry which is preliminary data.</text>
</comment>
<protein>
    <submittedName>
        <fullName evidence="6">Flagellar hook-associated protein 3</fullName>
    </submittedName>
</protein>
<reference evidence="7" key="1">
    <citation type="journal article" date="2016" name="Front. Microbiol.">
        <title>Molecular Keys to the Janthinobacterium and Duganella spp. Interaction with the Plant Pathogen Fusarium graminearum.</title>
        <authorList>
            <person name="Haack F.S."/>
            <person name="Poehlein A."/>
            <person name="Kroger C."/>
            <person name="Voigt C.A."/>
            <person name="Piepenbring M."/>
            <person name="Bode H.B."/>
            <person name="Daniel R."/>
            <person name="Schafer W."/>
            <person name="Streit W.R."/>
        </authorList>
    </citation>
    <scope>NUCLEOTIDE SEQUENCE [LARGE SCALE GENOMIC DNA]</scope>
    <source>
        <strain evidence="7">T54</strain>
    </source>
</reference>
<evidence type="ECO:0000313" key="7">
    <source>
        <dbReference type="Proteomes" id="UP000175989"/>
    </source>
</evidence>
<evidence type="ECO:0000256" key="3">
    <source>
        <dbReference type="ARBA" id="ARBA00005709"/>
    </source>
</evidence>
<dbReference type="AlphaFoldDB" id="A0A1E7X5J7"/>
<dbReference type="GO" id="GO:0005576">
    <property type="term" value="C:extracellular region"/>
    <property type="evidence" value="ECO:0007669"/>
    <property type="project" value="UniProtKB-SubCell"/>
</dbReference>
<keyword evidence="4" id="KW-0975">Bacterial flagellum</keyword>
<dbReference type="RefSeq" id="WP_070246690.1">
    <property type="nucleotide sequence ID" value="NZ_LROM01000052.1"/>
</dbReference>
<keyword evidence="6" id="KW-0966">Cell projection</keyword>
<keyword evidence="7" id="KW-1185">Reference proteome</keyword>
<organism evidence="6 7">
    <name type="scientific">Duganella phyllosphaerae</name>
    <dbReference type="NCBI Taxonomy" id="762836"/>
    <lineage>
        <taxon>Bacteria</taxon>
        <taxon>Pseudomonadati</taxon>
        <taxon>Pseudomonadota</taxon>
        <taxon>Betaproteobacteria</taxon>
        <taxon>Burkholderiales</taxon>
        <taxon>Oxalobacteraceae</taxon>
        <taxon>Telluria group</taxon>
        <taxon>Duganella</taxon>
    </lineage>
</organism>
<evidence type="ECO:0000256" key="4">
    <source>
        <dbReference type="ARBA" id="ARBA00023143"/>
    </source>
</evidence>
<dbReference type="GO" id="GO:0009424">
    <property type="term" value="C:bacterial-type flagellum hook"/>
    <property type="evidence" value="ECO:0007669"/>
    <property type="project" value="InterPro"/>
</dbReference>
<dbReference type="InterPro" id="IPR013384">
    <property type="entry name" value="Flagell_FlgL"/>
</dbReference>
<keyword evidence="6" id="KW-0969">Cilium</keyword>
<comment type="subcellular location">
    <subcellularLocation>
        <location evidence="1">Bacterial flagellum</location>
    </subcellularLocation>
    <subcellularLocation>
        <location evidence="2">Secreted</location>
    </subcellularLocation>
</comment>